<proteinExistence type="predicted"/>
<keyword evidence="1" id="KW-0732">Signal</keyword>
<name>A0A1H2ZID0_9RHOB</name>
<evidence type="ECO:0008006" key="4">
    <source>
        <dbReference type="Google" id="ProtNLM"/>
    </source>
</evidence>
<dbReference type="InterPro" id="IPR002816">
    <property type="entry name" value="TraB/PrgY/GumN_fam"/>
</dbReference>
<feature type="chain" id="PRO_5010205309" description="TraB/GumN family protein" evidence="1">
    <location>
        <begin position="39"/>
        <end position="378"/>
    </location>
</feature>
<dbReference type="Proteomes" id="UP000182944">
    <property type="component" value="Unassembled WGS sequence"/>
</dbReference>
<keyword evidence="3" id="KW-1185">Reference proteome</keyword>
<evidence type="ECO:0000313" key="3">
    <source>
        <dbReference type="Proteomes" id="UP000182944"/>
    </source>
</evidence>
<dbReference type="PANTHER" id="PTHR40590">
    <property type="entry name" value="CYTOPLASMIC PROTEIN-RELATED"/>
    <property type="match status" value="1"/>
</dbReference>
<sequence length="378" mass="40128">MLRRKPGRERGAKMGWHERMRGAVLGALAACAVASAGAAATADPPPGVAQAVPAADAPPAVCAGADLMQSLPAETRARIDAAVAATPYAQGTRFTARKGDARIEIIGTYHFDDPRHDPMVAALTPVIASADAMLVEAGPDEEKRLTAALARDPSLMVDTEGPTLPERLGDAAWRELGEAMSARGMPPVMVSRLRPWYVSMMLGISPCMMGQIKARGDTAGLDHRLMQVAADAGVPVRALEPWDTVLTLFDGMSDAEELDMIRAALPAARLADDYATTTIEAYFRGDIWAIWEFGRLDAYDHAGMDRASVDRQVQLAEDRLMTGRNRGWIAPLTEAATAAAARGKPVVAAFGALHLPGEDGVLRLLERDGWTITAGGAS</sequence>
<dbReference type="Pfam" id="PF01963">
    <property type="entry name" value="TraB_PrgY_gumN"/>
    <property type="match status" value="1"/>
</dbReference>
<dbReference type="AlphaFoldDB" id="A0A1H2ZID0"/>
<dbReference type="InterPro" id="IPR047111">
    <property type="entry name" value="YbaP-like"/>
</dbReference>
<evidence type="ECO:0000313" key="2">
    <source>
        <dbReference type="EMBL" id="SDX17180.1"/>
    </source>
</evidence>
<protein>
    <recommendedName>
        <fullName evidence="4">TraB/GumN family protein</fullName>
    </recommendedName>
</protein>
<reference evidence="3" key="1">
    <citation type="submission" date="2016-10" db="EMBL/GenBank/DDBJ databases">
        <authorList>
            <person name="Varghese N."/>
            <person name="Submissions S."/>
        </authorList>
    </citation>
    <scope>NUCLEOTIDE SEQUENCE [LARGE SCALE GENOMIC DNA]</scope>
    <source>
        <strain evidence="3">DSM 29303</strain>
    </source>
</reference>
<gene>
    <name evidence="2" type="ORF">SAMN05444276_10396</name>
</gene>
<dbReference type="STRING" id="1545044.SAMN05444276_10396"/>
<dbReference type="EMBL" id="FNNA01000003">
    <property type="protein sequence ID" value="SDX17180.1"/>
    <property type="molecule type" value="Genomic_DNA"/>
</dbReference>
<organism evidence="2 3">
    <name type="scientific">Paracoccus sanguinis</name>
    <dbReference type="NCBI Taxonomy" id="1545044"/>
    <lineage>
        <taxon>Bacteria</taxon>
        <taxon>Pseudomonadati</taxon>
        <taxon>Pseudomonadota</taxon>
        <taxon>Alphaproteobacteria</taxon>
        <taxon>Rhodobacterales</taxon>
        <taxon>Paracoccaceae</taxon>
        <taxon>Paracoccus</taxon>
    </lineage>
</organism>
<dbReference type="PANTHER" id="PTHR40590:SF1">
    <property type="entry name" value="CYTOPLASMIC PROTEIN"/>
    <property type="match status" value="1"/>
</dbReference>
<evidence type="ECO:0000256" key="1">
    <source>
        <dbReference type="SAM" id="SignalP"/>
    </source>
</evidence>
<feature type="signal peptide" evidence="1">
    <location>
        <begin position="1"/>
        <end position="38"/>
    </location>
</feature>
<accession>A0A1H2ZID0</accession>
<dbReference type="CDD" id="cd14789">
    <property type="entry name" value="Tiki"/>
    <property type="match status" value="1"/>
</dbReference>